<dbReference type="PATRIC" id="fig|298794.3.peg.2779"/>
<keyword evidence="5" id="KW-0067">ATP-binding</keyword>
<dbReference type="Pfam" id="PF00294">
    <property type="entry name" value="PfkB"/>
    <property type="match status" value="1"/>
</dbReference>
<organism evidence="7 8">
    <name type="scientific">Methylobacterium variabile</name>
    <dbReference type="NCBI Taxonomy" id="298794"/>
    <lineage>
        <taxon>Bacteria</taxon>
        <taxon>Pseudomonadati</taxon>
        <taxon>Pseudomonadota</taxon>
        <taxon>Alphaproteobacteria</taxon>
        <taxon>Hyphomicrobiales</taxon>
        <taxon>Methylobacteriaceae</taxon>
        <taxon>Methylobacterium</taxon>
    </lineage>
</organism>
<dbReference type="RefSeq" id="WP_048447079.1">
    <property type="nucleotide sequence ID" value="NZ_LABY01000191.1"/>
</dbReference>
<dbReference type="InterPro" id="IPR050306">
    <property type="entry name" value="PfkB_Carbo_kinase"/>
</dbReference>
<keyword evidence="8" id="KW-1185">Reference proteome</keyword>
<sequence>MILVCGEALIDLFVETGRPNPERGGLPALAVAGGSPFNLAIGLPRLGVASGFLGGLSGDAFGRMLADRLSAEGVDLSLAKESARPTPLAIVSTGPDGHPAYTFHAEACAHADLAVADLPAMLPESVRAVAMGSFSLVAEPVGSAYAALAAREARRRVISLDPNLRLGLIPDLGRWHARFDALVPYADIVKLSDENLRAAYGAGAAEGEIAARWLAAGVALVVVTAGPDGARAYRSGGPMIAVPGRKVAVIDTVGAGDSFHAALLARLARDGRLTRAALAALDGEAIGALVAEAVAAASLTCTRLGADLPTLRALRAVTA</sequence>
<name>A0A0J6SDF0_9HYPH</name>
<keyword evidence="3" id="KW-0547">Nucleotide-binding</keyword>
<dbReference type="GO" id="GO:0016301">
    <property type="term" value="F:kinase activity"/>
    <property type="evidence" value="ECO:0007669"/>
    <property type="project" value="UniProtKB-KW"/>
</dbReference>
<keyword evidence="4 7" id="KW-0418">Kinase</keyword>
<dbReference type="InterPro" id="IPR029056">
    <property type="entry name" value="Ribokinase-like"/>
</dbReference>
<evidence type="ECO:0000313" key="8">
    <source>
        <dbReference type="Proteomes" id="UP000035955"/>
    </source>
</evidence>
<protein>
    <submittedName>
        <fullName evidence="7">Ribokinase</fullName>
    </submittedName>
</protein>
<dbReference type="PANTHER" id="PTHR43085:SF1">
    <property type="entry name" value="PSEUDOURIDINE KINASE-RELATED"/>
    <property type="match status" value="1"/>
</dbReference>
<keyword evidence="2" id="KW-0808">Transferase</keyword>
<accession>A0A0J6SDF0</accession>
<evidence type="ECO:0000256" key="5">
    <source>
        <dbReference type="ARBA" id="ARBA00022840"/>
    </source>
</evidence>
<evidence type="ECO:0000256" key="2">
    <source>
        <dbReference type="ARBA" id="ARBA00022679"/>
    </source>
</evidence>
<gene>
    <name evidence="7" type="ORF">VQ02_25705</name>
</gene>
<evidence type="ECO:0000313" key="7">
    <source>
        <dbReference type="EMBL" id="KMO31674.1"/>
    </source>
</evidence>
<comment type="similarity">
    <text evidence="1">Belongs to the carbohydrate kinase PfkB family.</text>
</comment>
<reference evidence="7 8" key="1">
    <citation type="submission" date="2015-03" db="EMBL/GenBank/DDBJ databases">
        <title>Genome sequencing of Methylobacterium variabile DSM 16961.</title>
        <authorList>
            <person name="Chaudhry V."/>
            <person name="Patil P.B."/>
        </authorList>
    </citation>
    <scope>NUCLEOTIDE SEQUENCE [LARGE SCALE GENOMIC DNA]</scope>
    <source>
        <strain evidence="7 8">DSM 16961</strain>
    </source>
</reference>
<dbReference type="GO" id="GO:0005524">
    <property type="term" value="F:ATP binding"/>
    <property type="evidence" value="ECO:0007669"/>
    <property type="project" value="UniProtKB-KW"/>
</dbReference>
<dbReference type="AlphaFoldDB" id="A0A0J6SDF0"/>
<evidence type="ECO:0000256" key="1">
    <source>
        <dbReference type="ARBA" id="ARBA00010688"/>
    </source>
</evidence>
<dbReference type="SUPFAM" id="SSF53613">
    <property type="entry name" value="Ribokinase-like"/>
    <property type="match status" value="1"/>
</dbReference>
<evidence type="ECO:0000256" key="3">
    <source>
        <dbReference type="ARBA" id="ARBA00022741"/>
    </source>
</evidence>
<dbReference type="PANTHER" id="PTHR43085">
    <property type="entry name" value="HEXOKINASE FAMILY MEMBER"/>
    <property type="match status" value="1"/>
</dbReference>
<evidence type="ECO:0000259" key="6">
    <source>
        <dbReference type="Pfam" id="PF00294"/>
    </source>
</evidence>
<dbReference type="PROSITE" id="PS00584">
    <property type="entry name" value="PFKB_KINASES_2"/>
    <property type="match status" value="1"/>
</dbReference>
<dbReference type="OrthoDB" id="9795789at2"/>
<dbReference type="Gene3D" id="3.40.1190.20">
    <property type="match status" value="1"/>
</dbReference>
<dbReference type="Proteomes" id="UP000035955">
    <property type="component" value="Unassembled WGS sequence"/>
</dbReference>
<proteinExistence type="inferred from homology"/>
<dbReference type="EMBL" id="LABY01000191">
    <property type="protein sequence ID" value="KMO31674.1"/>
    <property type="molecule type" value="Genomic_DNA"/>
</dbReference>
<dbReference type="InterPro" id="IPR011611">
    <property type="entry name" value="PfkB_dom"/>
</dbReference>
<dbReference type="InterPro" id="IPR002173">
    <property type="entry name" value="Carboh/pur_kinase_PfkB_CS"/>
</dbReference>
<feature type="domain" description="Carbohydrate kinase PfkB" evidence="6">
    <location>
        <begin position="3"/>
        <end position="309"/>
    </location>
</feature>
<comment type="caution">
    <text evidence="7">The sequence shown here is derived from an EMBL/GenBank/DDBJ whole genome shotgun (WGS) entry which is preliminary data.</text>
</comment>
<evidence type="ECO:0000256" key="4">
    <source>
        <dbReference type="ARBA" id="ARBA00022777"/>
    </source>
</evidence>